<dbReference type="AlphaFoldDB" id="A0AAU9CKI5"/>
<reference evidence="4" key="1">
    <citation type="journal article" date="2024" name="Int. J. Syst. Evol. Microbiol.">
        <title>Methylomarinovum tepidoasis sp. nov., a moderately thermophilic methanotroph of the family Methylothermaceae isolated from a deep-sea hydrothermal field.</title>
        <authorList>
            <person name="Hirayama H."/>
            <person name="Takaki Y."/>
            <person name="Abe M."/>
            <person name="Miyazaki M."/>
            <person name="Uematsu K."/>
            <person name="Matsui Y."/>
            <person name="Takai K."/>
        </authorList>
    </citation>
    <scope>NUCLEOTIDE SEQUENCE [LARGE SCALE GENOMIC DNA]</scope>
    <source>
        <strain evidence="4">IN45</strain>
    </source>
</reference>
<keyword evidence="1" id="KW-1133">Transmembrane helix</keyword>
<gene>
    <name evidence="3" type="ORF">MIN45_P0515</name>
</gene>
<keyword evidence="4" id="KW-1185">Reference proteome</keyword>
<feature type="chain" id="PRO_5043684050" evidence="2">
    <location>
        <begin position="24"/>
        <end position="204"/>
    </location>
</feature>
<evidence type="ECO:0000256" key="2">
    <source>
        <dbReference type="SAM" id="SignalP"/>
    </source>
</evidence>
<protein>
    <submittedName>
        <fullName evidence="3">Uncharacterized protein</fullName>
    </submittedName>
</protein>
<dbReference type="Proteomes" id="UP001321450">
    <property type="component" value="Chromosome"/>
</dbReference>
<keyword evidence="1" id="KW-0472">Membrane</keyword>
<dbReference type="KEGG" id="meiy:MIN45_P0515"/>
<keyword evidence="1" id="KW-0812">Transmembrane</keyword>
<dbReference type="EMBL" id="AP024718">
    <property type="protein sequence ID" value="BCX88147.1"/>
    <property type="molecule type" value="Genomic_DNA"/>
</dbReference>
<accession>A0AAU9CKI5</accession>
<feature type="transmembrane region" description="Helical" evidence="1">
    <location>
        <begin position="166"/>
        <end position="184"/>
    </location>
</feature>
<name>A0AAU9CKI5_9GAMM</name>
<feature type="signal peptide" evidence="2">
    <location>
        <begin position="1"/>
        <end position="23"/>
    </location>
</feature>
<evidence type="ECO:0000313" key="4">
    <source>
        <dbReference type="Proteomes" id="UP001321450"/>
    </source>
</evidence>
<evidence type="ECO:0000313" key="3">
    <source>
        <dbReference type="EMBL" id="BCX88147.1"/>
    </source>
</evidence>
<keyword evidence="2" id="KW-0732">Signal</keyword>
<proteinExistence type="predicted"/>
<dbReference type="RefSeq" id="WP_286293210.1">
    <property type="nucleotide sequence ID" value="NZ_AP024718.1"/>
</dbReference>
<evidence type="ECO:0000256" key="1">
    <source>
        <dbReference type="SAM" id="Phobius"/>
    </source>
</evidence>
<sequence length="204" mass="22331">MRSLFQFFVALILGFASLTPAFADGGGGGGGDFCRISVGDFTLMFSAYQPQLTGDRKYCTQMPGLGRTNLVFDYESKEGTTSIGATRELDQKIKEMRLALKVVRESDGTVIAEVPPKKMRGGILETVVDFEQPGNYEVEVKLVDPNGKEYENHLELLVGVDSGSQMRLYMIVGIVLLALVYILYLSHAGFRAAVDGVLGKFKNL</sequence>
<organism evidence="3 4">
    <name type="scientific">Methylomarinovum tepidoasis</name>
    <dbReference type="NCBI Taxonomy" id="2840183"/>
    <lineage>
        <taxon>Bacteria</taxon>
        <taxon>Pseudomonadati</taxon>
        <taxon>Pseudomonadota</taxon>
        <taxon>Gammaproteobacteria</taxon>
        <taxon>Methylococcales</taxon>
        <taxon>Methylothermaceae</taxon>
        <taxon>Methylomarinovum</taxon>
    </lineage>
</organism>